<name>A0A7J6UQW5_THATH</name>
<dbReference type="PANTHER" id="PTHR11247">
    <property type="entry name" value="PALMITOYL-PROTEIN THIOESTERASE/DOLICHYLDIPHOSPHATASE 1"/>
    <property type="match status" value="1"/>
</dbReference>
<dbReference type="GO" id="GO:0005789">
    <property type="term" value="C:endoplasmic reticulum membrane"/>
    <property type="evidence" value="ECO:0007669"/>
    <property type="project" value="TreeGrafter"/>
</dbReference>
<keyword evidence="2" id="KW-0472">Membrane</keyword>
<dbReference type="GO" id="GO:0006487">
    <property type="term" value="P:protein N-linked glycosylation"/>
    <property type="evidence" value="ECO:0007669"/>
    <property type="project" value="TreeGrafter"/>
</dbReference>
<dbReference type="AlphaFoldDB" id="A0A7J6UQW5"/>
<feature type="transmembrane region" description="Helical" evidence="2">
    <location>
        <begin position="184"/>
        <end position="207"/>
    </location>
</feature>
<keyword evidence="2" id="KW-0812">Transmembrane</keyword>
<dbReference type="GO" id="GO:0047874">
    <property type="term" value="F:dolichyldiphosphatase activity"/>
    <property type="evidence" value="ECO:0007669"/>
    <property type="project" value="TreeGrafter"/>
</dbReference>
<feature type="transmembrane region" description="Helical" evidence="2">
    <location>
        <begin position="160"/>
        <end position="178"/>
    </location>
</feature>
<comment type="caution">
    <text evidence="3">The sequence shown here is derived from an EMBL/GenBank/DDBJ whole genome shotgun (WGS) entry which is preliminary data.</text>
</comment>
<gene>
    <name evidence="3" type="ORF">FRX31_035476</name>
</gene>
<evidence type="ECO:0000313" key="3">
    <source>
        <dbReference type="EMBL" id="KAF5174937.1"/>
    </source>
</evidence>
<reference evidence="3 4" key="1">
    <citation type="submission" date="2020-06" db="EMBL/GenBank/DDBJ databases">
        <title>Transcriptomic and genomic resources for Thalictrum thalictroides and T. hernandezii: Facilitating candidate gene discovery in an emerging model plant lineage.</title>
        <authorList>
            <person name="Arias T."/>
            <person name="Riano-Pachon D.M."/>
            <person name="Di Stilio V.S."/>
        </authorList>
    </citation>
    <scope>NUCLEOTIDE SEQUENCE [LARGE SCALE GENOMIC DNA]</scope>
    <source>
        <strain evidence="4">cv. WT478/WT964</strain>
        <tissue evidence="3">Leaves</tissue>
    </source>
</reference>
<dbReference type="EMBL" id="JABWDY010044746">
    <property type="protein sequence ID" value="KAF5174937.1"/>
    <property type="molecule type" value="Genomic_DNA"/>
</dbReference>
<evidence type="ECO:0000256" key="2">
    <source>
        <dbReference type="SAM" id="Phobius"/>
    </source>
</evidence>
<dbReference type="InterPro" id="IPR036938">
    <property type="entry name" value="PAP2/HPO_sf"/>
</dbReference>
<organism evidence="3 4">
    <name type="scientific">Thalictrum thalictroides</name>
    <name type="common">Rue-anemone</name>
    <name type="synonym">Anemone thalictroides</name>
    <dbReference type="NCBI Taxonomy" id="46969"/>
    <lineage>
        <taxon>Eukaryota</taxon>
        <taxon>Viridiplantae</taxon>
        <taxon>Streptophyta</taxon>
        <taxon>Embryophyta</taxon>
        <taxon>Tracheophyta</taxon>
        <taxon>Spermatophyta</taxon>
        <taxon>Magnoliopsida</taxon>
        <taxon>Ranunculales</taxon>
        <taxon>Ranunculaceae</taxon>
        <taxon>Thalictroideae</taxon>
        <taxon>Thalictrum</taxon>
    </lineage>
</organism>
<evidence type="ECO:0000256" key="1">
    <source>
        <dbReference type="ARBA" id="ARBA00022801"/>
    </source>
</evidence>
<proteinExistence type="predicted"/>
<protein>
    <submittedName>
        <fullName evidence="3">Lipid phosphate phosphatase epsilon 1 protein</fullName>
    </submittedName>
</protein>
<keyword evidence="1" id="KW-0378">Hydrolase</keyword>
<dbReference type="PANTHER" id="PTHR11247:SF40">
    <property type="entry name" value="LIPID PHOSPHATE PHOSPHATASE EPSILON 1, CHLOROPLASTIC"/>
    <property type="match status" value="1"/>
</dbReference>
<dbReference type="SUPFAM" id="SSF48317">
    <property type="entry name" value="Acid phosphatase/Vanadium-dependent haloperoxidase"/>
    <property type="match status" value="1"/>
</dbReference>
<keyword evidence="4" id="KW-1185">Reference proteome</keyword>
<dbReference type="GO" id="GO:0008610">
    <property type="term" value="P:lipid biosynthetic process"/>
    <property type="evidence" value="ECO:0007669"/>
    <property type="project" value="TreeGrafter"/>
</dbReference>
<accession>A0A7J6UQW5</accession>
<dbReference type="Proteomes" id="UP000554482">
    <property type="component" value="Unassembled WGS sequence"/>
</dbReference>
<sequence>MSGIGYRFSPQFKSSHDNISISESLFFSKKIKRLSVVDKNKICRKRMVTELSTTFVVRNATLPDDLKGSEINDGSSSELQSDLYSDGLDLDYIINKMSKWIVGAFYVGFMIWKHDADALWFAMGSAMNSWLGIALKYILNGKRPISTLRSDPGMPSSHSQIIFFGVFFVILSMAKYAGLNGNTLIAGVLTLSSGSYLVQNLTVVSGYSL</sequence>
<keyword evidence="2" id="KW-1133">Transmembrane helix</keyword>
<dbReference type="OrthoDB" id="302705at2759"/>
<evidence type="ECO:0000313" key="4">
    <source>
        <dbReference type="Proteomes" id="UP000554482"/>
    </source>
</evidence>
<feature type="transmembrane region" description="Helical" evidence="2">
    <location>
        <begin position="118"/>
        <end position="139"/>
    </location>
</feature>